<protein>
    <recommendedName>
        <fullName evidence="3">DUF309 domain-containing protein</fullName>
    </recommendedName>
</protein>
<comment type="caution">
    <text evidence="1">The sequence shown here is derived from an EMBL/GenBank/DDBJ whole genome shotgun (WGS) entry which is preliminary data.</text>
</comment>
<dbReference type="EMBL" id="LJJB01000013">
    <property type="protein sequence ID" value="KQL44218.1"/>
    <property type="molecule type" value="Genomic_DNA"/>
</dbReference>
<dbReference type="PANTHER" id="PTHR34796">
    <property type="entry name" value="EXPRESSED PROTEIN"/>
    <property type="match status" value="1"/>
</dbReference>
<dbReference type="PANTHER" id="PTHR34796:SF1">
    <property type="entry name" value="EXPRESSED PROTEIN"/>
    <property type="match status" value="1"/>
</dbReference>
<accession>A0ABR5N1N3</accession>
<dbReference type="Proteomes" id="UP000051063">
    <property type="component" value="Unassembled WGS sequence"/>
</dbReference>
<gene>
    <name evidence="1" type="ORF">AN963_22600</name>
</gene>
<dbReference type="Gene3D" id="1.10.3450.10">
    <property type="entry name" value="TTHA0068-like"/>
    <property type="match status" value="1"/>
</dbReference>
<dbReference type="SUPFAM" id="SSF140663">
    <property type="entry name" value="TTHA0068-like"/>
    <property type="match status" value="1"/>
</dbReference>
<proteinExistence type="predicted"/>
<dbReference type="RefSeq" id="WP_055746803.1">
    <property type="nucleotide sequence ID" value="NZ_LJJB01000013.1"/>
</dbReference>
<reference evidence="1 2" key="1">
    <citation type="submission" date="2015-09" db="EMBL/GenBank/DDBJ databases">
        <title>Genome sequencing project for genomic taxonomy and phylogenomics of Bacillus-like bacteria.</title>
        <authorList>
            <person name="Liu B."/>
            <person name="Wang J."/>
            <person name="Zhu Y."/>
            <person name="Liu G."/>
            <person name="Chen Q."/>
            <person name="Chen Z."/>
            <person name="Lan J."/>
            <person name="Che J."/>
            <person name="Ge C."/>
            <person name="Shi H."/>
            <person name="Pan Z."/>
            <person name="Liu X."/>
        </authorList>
    </citation>
    <scope>NUCLEOTIDE SEQUENCE [LARGE SCALE GENOMIC DNA]</scope>
    <source>
        <strain evidence="1 2">DSM 8552</strain>
    </source>
</reference>
<dbReference type="InterPro" id="IPR023203">
    <property type="entry name" value="TTHA0068_sf"/>
</dbReference>
<evidence type="ECO:0000313" key="1">
    <source>
        <dbReference type="EMBL" id="KQL44218.1"/>
    </source>
</evidence>
<keyword evidence="2" id="KW-1185">Reference proteome</keyword>
<organism evidence="1 2">
    <name type="scientific">Brevibacillus choshinensis</name>
    <dbReference type="NCBI Taxonomy" id="54911"/>
    <lineage>
        <taxon>Bacteria</taxon>
        <taxon>Bacillati</taxon>
        <taxon>Bacillota</taxon>
        <taxon>Bacilli</taxon>
        <taxon>Bacillales</taxon>
        <taxon>Paenibacillaceae</taxon>
        <taxon>Brevibacillus</taxon>
    </lineage>
</organism>
<dbReference type="InterPro" id="IPR005500">
    <property type="entry name" value="DUF309"/>
</dbReference>
<name>A0ABR5N1N3_BRECH</name>
<dbReference type="Pfam" id="PF03745">
    <property type="entry name" value="DUF309"/>
    <property type="match status" value="1"/>
</dbReference>
<evidence type="ECO:0008006" key="3">
    <source>
        <dbReference type="Google" id="ProtNLM"/>
    </source>
</evidence>
<evidence type="ECO:0000313" key="2">
    <source>
        <dbReference type="Proteomes" id="UP000051063"/>
    </source>
</evidence>
<sequence length="178" mass="21070">MYPQPYLDYLVQFHVERDYFECHEILEEYWKSSPPEQRKAVWVGLIQIAVALYHQRRGNQNGAIKMLTSAIRLLEQHREDVQQLGLDSAALHLLLTKRLEEISTGIAYRSLCLPIREEALQRAYEHACALRNAPVSRESDLNDHYLMNKHTLRDRTDVFAERQRQIDLREQRRKASEK</sequence>